<keyword evidence="1" id="KW-0808">Transferase</keyword>
<dbReference type="GO" id="GO:0004478">
    <property type="term" value="F:methionine adenosyltransferase activity"/>
    <property type="evidence" value="ECO:0007669"/>
    <property type="project" value="UniProtKB-EC"/>
</dbReference>
<proteinExistence type="predicted"/>
<dbReference type="Gene3D" id="3.30.300.280">
    <property type="entry name" value="S-adenosylmethionine synthetase, C-terminal domain"/>
    <property type="match status" value="2"/>
</dbReference>
<gene>
    <name evidence="1" type="primary">mat</name>
    <name evidence="1" type="ORF">DDT42_00685</name>
</gene>
<dbReference type="PANTHER" id="PTHR36697:SF1">
    <property type="entry name" value="S-ADENOSYLMETHIONINE SYNTHASE"/>
    <property type="match status" value="1"/>
</dbReference>
<dbReference type="PANTHER" id="PTHR36697">
    <property type="entry name" value="S-ADENOSYLMETHIONINE SYNTHASE"/>
    <property type="match status" value="1"/>
</dbReference>
<organism evidence="1 2">
    <name type="scientific">Psychracetigena formicireducens</name>
    <dbReference type="NCBI Taxonomy" id="2986056"/>
    <lineage>
        <taxon>Bacteria</taxon>
        <taxon>Bacillati</taxon>
        <taxon>Candidatus Lithacetigenota</taxon>
        <taxon>Candidatus Psychracetigena</taxon>
    </lineage>
</organism>
<accession>A0A9E2BH64</accession>
<dbReference type="AlphaFoldDB" id="A0A9E2BH64"/>
<dbReference type="InterPro" id="IPR027790">
    <property type="entry name" value="AdoMet_synthase_2_family"/>
</dbReference>
<dbReference type="NCBIfam" id="NF003366">
    <property type="entry name" value="PRK04439.1-5"/>
    <property type="match status" value="1"/>
</dbReference>
<dbReference type="EC" id="2.5.1.6" evidence="1"/>
<evidence type="ECO:0000313" key="2">
    <source>
        <dbReference type="Proteomes" id="UP000811545"/>
    </source>
</evidence>
<protein>
    <submittedName>
        <fullName evidence="1">S-adenosylmethionine synthase</fullName>
        <ecNumber evidence="1">2.5.1.6</ecNumber>
    </submittedName>
</protein>
<dbReference type="EMBL" id="QLTW01000025">
    <property type="protein sequence ID" value="MBT9144832.1"/>
    <property type="molecule type" value="Genomic_DNA"/>
</dbReference>
<dbReference type="Proteomes" id="UP000811545">
    <property type="component" value="Unassembled WGS sequence"/>
</dbReference>
<dbReference type="InterPro" id="IPR042544">
    <property type="entry name" value="AdoMet_synthase_3"/>
</dbReference>
<sequence length="402" mass="44608">MGEITIEFLKANPVAEQEVELVERKGVGHPDHIVDAIMDKVSQRLSQHYRQRFGKVLHHNIDKALLVAGGAETMFGGGEVTSPMLLVFGDRATTEYNGEIIPVTEFSIESAKKWFKEELRFVDPVSHVNYQVEIKPASIELSSIFDSSAKILKANDTSAAVGYAPLSPTEKLVLETERFLNSRQFKVEHPEVGEDIKVMGFRNHNQLSLTVAIAFVDRFIASEKEYFYKKEKIISLLQDKFNPSSAFNNIRFYINTLDEKGSGLSGVYTSVTGTSAENGDSGQVGRGNRINGLIALNRPMGTEAAAGKNPVSHVGKIYNFLSHEIAENIFTEVQGIKEVYVWLCSQIGKPVDQPMITAVQIIPQSGIDSEQVRKLARETAQKSLYNIQALIEDLIEGKRSVC</sequence>
<reference evidence="1 2" key="1">
    <citation type="journal article" date="2021" name="bioRxiv">
        <title>Unique metabolic strategies in Hadean analogues reveal hints for primordial physiology.</title>
        <authorList>
            <person name="Nobu M.K."/>
            <person name="Nakai R."/>
            <person name="Tamazawa S."/>
            <person name="Mori H."/>
            <person name="Toyoda A."/>
            <person name="Ijiri A."/>
            <person name="Suzuki S."/>
            <person name="Kurokawa K."/>
            <person name="Kamagata Y."/>
            <person name="Tamaki H."/>
        </authorList>
    </citation>
    <scope>NUCLEOTIDE SEQUENCE [LARGE SCALE GENOMIC DNA]</scope>
    <source>
        <strain evidence="1">BS525</strain>
    </source>
</reference>
<dbReference type="NCBIfam" id="NF003363">
    <property type="entry name" value="PRK04439.1-2"/>
    <property type="match status" value="1"/>
</dbReference>
<comment type="caution">
    <text evidence="1">The sequence shown here is derived from an EMBL/GenBank/DDBJ whole genome shotgun (WGS) entry which is preliminary data.</text>
</comment>
<dbReference type="Pfam" id="PF01941">
    <property type="entry name" value="AdoMet_Synthase"/>
    <property type="match status" value="1"/>
</dbReference>
<dbReference type="Gene3D" id="3.30.300.10">
    <property type="match status" value="1"/>
</dbReference>
<name>A0A9E2BH64_PSYF1</name>
<evidence type="ECO:0000313" key="1">
    <source>
        <dbReference type="EMBL" id="MBT9144832.1"/>
    </source>
</evidence>